<evidence type="ECO:0000256" key="1">
    <source>
        <dbReference type="ARBA" id="ARBA00022723"/>
    </source>
</evidence>
<keyword evidence="4" id="KW-0238">DNA-binding</keyword>
<dbReference type="GO" id="GO:0008270">
    <property type="term" value="F:zinc ion binding"/>
    <property type="evidence" value="ECO:0007669"/>
    <property type="project" value="InterPro"/>
</dbReference>
<dbReference type="InterPro" id="IPR036864">
    <property type="entry name" value="Zn2-C6_fun-type_DNA-bd_sf"/>
</dbReference>
<evidence type="ECO:0000256" key="5">
    <source>
        <dbReference type="ARBA" id="ARBA00023163"/>
    </source>
</evidence>
<keyword evidence="1" id="KW-0479">Metal-binding</keyword>
<evidence type="ECO:0000313" key="9">
    <source>
        <dbReference type="EMBL" id="AMD19492.1"/>
    </source>
</evidence>
<dbReference type="GeneID" id="28722695"/>
<dbReference type="OrthoDB" id="2595934at2759"/>
<keyword evidence="3" id="KW-0805">Transcription regulation</keyword>
<reference evidence="9 10" key="1">
    <citation type="submission" date="2016-01" db="EMBL/GenBank/DDBJ databases">
        <title>Genome sequence of the yeast Holleya sinecauda.</title>
        <authorList>
            <person name="Dietrich F.S."/>
        </authorList>
    </citation>
    <scope>NUCLEOTIDE SEQUENCE [LARGE SCALE GENOMIC DNA]</scope>
    <source>
        <strain evidence="9 10">ATCC 58844</strain>
    </source>
</reference>
<dbReference type="GO" id="GO:0003677">
    <property type="term" value="F:DNA binding"/>
    <property type="evidence" value="ECO:0007669"/>
    <property type="project" value="UniProtKB-KW"/>
</dbReference>
<keyword evidence="6" id="KW-0539">Nucleus</keyword>
<protein>
    <submittedName>
        <fullName evidence="9">HCL659Wp</fullName>
    </submittedName>
</protein>
<dbReference type="GO" id="GO:0000981">
    <property type="term" value="F:DNA-binding transcription factor activity, RNA polymerase II-specific"/>
    <property type="evidence" value="ECO:0007669"/>
    <property type="project" value="InterPro"/>
</dbReference>
<dbReference type="STRING" id="45286.A0A109UYI3"/>
<dbReference type="RefSeq" id="XP_017986488.1">
    <property type="nucleotide sequence ID" value="XM_018131624.1"/>
</dbReference>
<evidence type="ECO:0000256" key="6">
    <source>
        <dbReference type="ARBA" id="ARBA00023242"/>
    </source>
</evidence>
<dbReference type="AlphaFoldDB" id="A0A109UYI3"/>
<dbReference type="EMBL" id="CP014243">
    <property type="protein sequence ID" value="AMD19492.1"/>
    <property type="molecule type" value="Genomic_DNA"/>
</dbReference>
<evidence type="ECO:0000259" key="8">
    <source>
        <dbReference type="PROSITE" id="PS50048"/>
    </source>
</evidence>
<gene>
    <name evidence="9" type="ORF">AW171_hschr31330</name>
</gene>
<dbReference type="CDD" id="cd00067">
    <property type="entry name" value="GAL4"/>
    <property type="match status" value="1"/>
</dbReference>
<evidence type="ECO:0000256" key="2">
    <source>
        <dbReference type="ARBA" id="ARBA00022833"/>
    </source>
</evidence>
<feature type="compositionally biased region" description="Basic and acidic residues" evidence="7">
    <location>
        <begin position="34"/>
        <end position="45"/>
    </location>
</feature>
<keyword evidence="2" id="KW-0862">Zinc</keyword>
<name>A0A109UYI3_9SACH</name>
<dbReference type="PANTHER" id="PTHR31668:SF9">
    <property type="entry name" value="URACIL CATABOLISM PROTEIN 2"/>
    <property type="match status" value="1"/>
</dbReference>
<organism evidence="9 10">
    <name type="scientific">Eremothecium sinecaudum</name>
    <dbReference type="NCBI Taxonomy" id="45286"/>
    <lineage>
        <taxon>Eukaryota</taxon>
        <taxon>Fungi</taxon>
        <taxon>Dikarya</taxon>
        <taxon>Ascomycota</taxon>
        <taxon>Saccharomycotina</taxon>
        <taxon>Saccharomycetes</taxon>
        <taxon>Saccharomycetales</taxon>
        <taxon>Saccharomycetaceae</taxon>
        <taxon>Eremothecium</taxon>
    </lineage>
</organism>
<accession>A0A109UYI3</accession>
<dbReference type="SUPFAM" id="SSF57701">
    <property type="entry name" value="Zn2/Cys6 DNA-binding domain"/>
    <property type="match status" value="1"/>
</dbReference>
<dbReference type="PROSITE" id="PS50048">
    <property type="entry name" value="ZN2_CY6_FUNGAL_2"/>
    <property type="match status" value="1"/>
</dbReference>
<sequence>MPNLMSSKVLDDITGSRNDSNEEKNSLESSKTLIVHDGDSSSHEKDDEELMKGKKRVAPKSGEEKGCCITSNPEYGNNDSKNVRKQRKKRKTYSCDVCRKQKTRCDYEQHVGKCRRCSVLSLECSLSQYCKDEQDRVDLRSSLYPSHVELPTGRNVPDHGDVGPPLQVLDKRLLLLESYINDLHSKFDKVVKHLEGRRDVRFPGDEPRDTNLPYYAALSGTTERAYPSIQPHFSSVNPPITLFQQAGLRGTSHDHVFSKGFLDSLKLQEPPFKLVNDIDSRFFPESKELTSSMLLEKRQRPFVVARDGFMRYFNENEQLCLTLSKEFLVKSHFWIIPGGIKAIDRAYVEEHAFISSVFTMIAMGFDDNNKYSTEQELLYNYMEGMLTSTLTMIDRLTDHDIEAILYCSMFNVSRKAKRHRQTRFHSLGLSKFALDCLLTIIDFHKIKDRVLVNEEYNATDLYHLRILNSLSECLLQYSIGYGDFTVLDGTIREFNKLTAKFPQANFGDEIKISKINLAEIVTEIFLSFKSYFNRTLKLFDDQNSQDDSLLFPEIEYWLSNWDELLSKDDGGVLQFSYHFYYIMIFRTFLIEFYDEVMHNEAFYQCMLMTMKKSCFSLMDEFLRLPPALIKGAPVITLNQLVYACLTVYDFLYCYELTERQQVLNKCTKIYWHLNTIGEKSNEATLHVGQIIKSLIDTGRDFSQKRVSPNIPTVICNFEKSMTDKTFQDSFSFSETPNITQGFHTTSHSGNFSMPDVDKFTSFEDFFQNFFNHLKPTTQRFHPSKPK</sequence>
<dbReference type="GO" id="GO:0005634">
    <property type="term" value="C:nucleus"/>
    <property type="evidence" value="ECO:0007669"/>
    <property type="project" value="TreeGrafter"/>
</dbReference>
<proteinExistence type="predicted"/>
<evidence type="ECO:0000313" key="10">
    <source>
        <dbReference type="Proteomes" id="UP000243052"/>
    </source>
</evidence>
<dbReference type="SMART" id="SM00066">
    <property type="entry name" value="GAL4"/>
    <property type="match status" value="1"/>
</dbReference>
<feature type="domain" description="Zn(2)-C6 fungal-type" evidence="8">
    <location>
        <begin position="94"/>
        <end position="126"/>
    </location>
</feature>
<keyword evidence="5" id="KW-0804">Transcription</keyword>
<evidence type="ECO:0000256" key="7">
    <source>
        <dbReference type="SAM" id="MobiDB-lite"/>
    </source>
</evidence>
<dbReference type="PROSITE" id="PS00463">
    <property type="entry name" value="ZN2_CY6_FUNGAL_1"/>
    <property type="match status" value="1"/>
</dbReference>
<dbReference type="GO" id="GO:0001080">
    <property type="term" value="P:nitrogen catabolite activation of transcription from RNA polymerase II promoter"/>
    <property type="evidence" value="ECO:0007669"/>
    <property type="project" value="TreeGrafter"/>
</dbReference>
<feature type="region of interest" description="Disordered" evidence="7">
    <location>
        <begin position="1"/>
        <end position="73"/>
    </location>
</feature>
<dbReference type="PANTHER" id="PTHR31668">
    <property type="entry name" value="GLUCOSE TRANSPORT TRANSCRIPTION REGULATOR RGT1-RELATED-RELATED"/>
    <property type="match status" value="1"/>
</dbReference>
<dbReference type="InterPro" id="IPR050797">
    <property type="entry name" value="Carb_Metab_Trans_Reg"/>
</dbReference>
<evidence type="ECO:0000256" key="3">
    <source>
        <dbReference type="ARBA" id="ARBA00023015"/>
    </source>
</evidence>
<dbReference type="Proteomes" id="UP000243052">
    <property type="component" value="Chromosome iii"/>
</dbReference>
<keyword evidence="10" id="KW-1185">Reference proteome</keyword>
<evidence type="ECO:0000256" key="4">
    <source>
        <dbReference type="ARBA" id="ARBA00023125"/>
    </source>
</evidence>
<dbReference type="Gene3D" id="4.10.240.10">
    <property type="entry name" value="Zn(2)-C6 fungal-type DNA-binding domain"/>
    <property type="match status" value="1"/>
</dbReference>
<dbReference type="Pfam" id="PF00172">
    <property type="entry name" value="Zn_clus"/>
    <property type="match status" value="1"/>
</dbReference>
<dbReference type="InterPro" id="IPR001138">
    <property type="entry name" value="Zn2Cys6_DnaBD"/>
</dbReference>